<evidence type="ECO:0000259" key="4">
    <source>
        <dbReference type="Pfam" id="PF05193"/>
    </source>
</evidence>
<dbReference type="Gene3D" id="3.30.830.10">
    <property type="entry name" value="Metalloenzyme, LuxS/M16 peptidase-like"/>
    <property type="match status" value="2"/>
</dbReference>
<dbReference type="InterPro" id="IPR011249">
    <property type="entry name" value="Metalloenz_LuxS/M16"/>
</dbReference>
<dbReference type="PROSITE" id="PS00143">
    <property type="entry name" value="INSULINASE"/>
    <property type="match status" value="1"/>
</dbReference>
<protein>
    <submittedName>
        <fullName evidence="5">Zinc protease</fullName>
    </submittedName>
</protein>
<organism evidence="5 6">
    <name type="scientific">Glutamicibacter ardleyensis</name>
    <dbReference type="NCBI Taxonomy" id="225894"/>
    <lineage>
        <taxon>Bacteria</taxon>
        <taxon>Bacillati</taxon>
        <taxon>Actinomycetota</taxon>
        <taxon>Actinomycetes</taxon>
        <taxon>Micrococcales</taxon>
        <taxon>Micrococcaceae</taxon>
        <taxon>Glutamicibacter</taxon>
    </lineage>
</organism>
<evidence type="ECO:0000256" key="1">
    <source>
        <dbReference type="ARBA" id="ARBA00007261"/>
    </source>
</evidence>
<dbReference type="Proteomes" id="UP000606115">
    <property type="component" value="Unassembled WGS sequence"/>
</dbReference>
<dbReference type="RefSeq" id="WP_382344632.1">
    <property type="nucleotide sequence ID" value="NZ_BMKX01000002.1"/>
</dbReference>
<gene>
    <name evidence="5" type="ORF">GCM10007173_15010</name>
</gene>
<comment type="similarity">
    <text evidence="1 2">Belongs to the peptidase M16 family.</text>
</comment>
<dbReference type="GeneID" id="303303866"/>
<comment type="caution">
    <text evidence="5">The sequence shown here is derived from an EMBL/GenBank/DDBJ whole genome shotgun (WGS) entry which is preliminary data.</text>
</comment>
<dbReference type="PANTHER" id="PTHR11851">
    <property type="entry name" value="METALLOPROTEASE"/>
    <property type="match status" value="1"/>
</dbReference>
<dbReference type="Pfam" id="PF00675">
    <property type="entry name" value="Peptidase_M16"/>
    <property type="match status" value="1"/>
</dbReference>
<dbReference type="SUPFAM" id="SSF63411">
    <property type="entry name" value="LuxS/MPP-like metallohydrolase"/>
    <property type="match status" value="2"/>
</dbReference>
<dbReference type="InterPro" id="IPR001431">
    <property type="entry name" value="Pept_M16_Zn_BS"/>
</dbReference>
<name>A0ABQ2DIX5_9MICC</name>
<evidence type="ECO:0000259" key="3">
    <source>
        <dbReference type="Pfam" id="PF00675"/>
    </source>
</evidence>
<dbReference type="PANTHER" id="PTHR11851:SF49">
    <property type="entry name" value="MITOCHONDRIAL-PROCESSING PEPTIDASE SUBUNIT ALPHA"/>
    <property type="match status" value="1"/>
</dbReference>
<feature type="domain" description="Peptidase M16 C-terminal" evidence="4">
    <location>
        <begin position="200"/>
        <end position="382"/>
    </location>
</feature>
<keyword evidence="6" id="KW-1185">Reference proteome</keyword>
<keyword evidence="5" id="KW-0378">Hydrolase</keyword>
<reference evidence="6" key="1">
    <citation type="journal article" date="2019" name="Int. J. Syst. Evol. Microbiol.">
        <title>The Global Catalogue of Microorganisms (GCM) 10K type strain sequencing project: providing services to taxonomists for standard genome sequencing and annotation.</title>
        <authorList>
            <consortium name="The Broad Institute Genomics Platform"/>
            <consortium name="The Broad Institute Genome Sequencing Center for Infectious Disease"/>
            <person name="Wu L."/>
            <person name="Ma J."/>
        </authorList>
    </citation>
    <scope>NUCLEOTIDE SEQUENCE [LARGE SCALE GENOMIC DNA]</scope>
    <source>
        <strain evidence="6">CGMCC 1.3685</strain>
    </source>
</reference>
<evidence type="ECO:0000313" key="6">
    <source>
        <dbReference type="Proteomes" id="UP000606115"/>
    </source>
</evidence>
<dbReference type="InterPro" id="IPR050361">
    <property type="entry name" value="MPP/UQCRC_Complex"/>
</dbReference>
<evidence type="ECO:0000256" key="2">
    <source>
        <dbReference type="RuleBase" id="RU004447"/>
    </source>
</evidence>
<dbReference type="InterPro" id="IPR011765">
    <property type="entry name" value="Pept_M16_N"/>
</dbReference>
<feature type="domain" description="Peptidase M16 N-terminal" evidence="3">
    <location>
        <begin position="46"/>
        <end position="193"/>
    </location>
</feature>
<dbReference type="GO" id="GO:0006508">
    <property type="term" value="P:proteolysis"/>
    <property type="evidence" value="ECO:0007669"/>
    <property type="project" value="UniProtKB-KW"/>
</dbReference>
<proteinExistence type="inferred from homology"/>
<dbReference type="GO" id="GO:0008233">
    <property type="term" value="F:peptidase activity"/>
    <property type="evidence" value="ECO:0007669"/>
    <property type="project" value="UniProtKB-KW"/>
</dbReference>
<keyword evidence="5" id="KW-0645">Protease</keyword>
<accession>A0ABQ2DIX5</accession>
<dbReference type="InterPro" id="IPR007863">
    <property type="entry name" value="Peptidase_M16_C"/>
</dbReference>
<sequence length="456" mass="48803">MVMIPLPLHSVEAYQFSPIDPADPSLVHRGEGGAEVRRSILPGGVRVLTEAMPGQRSTTVGFWVPVGSRDEEAGHYGSTHFLEHLLFKGTKKRTALEIAQAFDAVGGESNAATAKESTCYYARVLDSDLPMAMDVIADMVTSAVIDPLELEQERGVIIEELAMDADDATEVAHEHFVAKVLGDHPLARPIGGTPAEIMEISREAVMEHYRAHYRPSEVIITAAGSLNHEELCAMVLTSLSEAGWDLDPMAVPEPRRSSEPATIVSVPGIEVINRPVEQASIIIGCPGISGQDERRQVLAVLNAVLGGGMSSRLFQEIREKRGLAYSTYSFSAAYTDAGYFGMYAGCSPAKASEVIGLLESELDRLAADGITDAELSQAKGQLAGGTVLALEDPGSRMSRLGRAEMVTGEFQDIDEALSRVNAVTKEDVQGLAQELAAKERTITVVGPFESAATLGR</sequence>
<dbReference type="Pfam" id="PF05193">
    <property type="entry name" value="Peptidase_M16_C"/>
    <property type="match status" value="1"/>
</dbReference>
<evidence type="ECO:0000313" key="5">
    <source>
        <dbReference type="EMBL" id="GGJ57170.1"/>
    </source>
</evidence>
<dbReference type="EMBL" id="BMKX01000002">
    <property type="protein sequence ID" value="GGJ57170.1"/>
    <property type="molecule type" value="Genomic_DNA"/>
</dbReference>